<organism evidence="1 2">
    <name type="scientific">Gossypium laxum</name>
    <dbReference type="NCBI Taxonomy" id="34288"/>
    <lineage>
        <taxon>Eukaryota</taxon>
        <taxon>Viridiplantae</taxon>
        <taxon>Streptophyta</taxon>
        <taxon>Embryophyta</taxon>
        <taxon>Tracheophyta</taxon>
        <taxon>Spermatophyta</taxon>
        <taxon>Magnoliopsida</taxon>
        <taxon>eudicotyledons</taxon>
        <taxon>Gunneridae</taxon>
        <taxon>Pentapetalae</taxon>
        <taxon>rosids</taxon>
        <taxon>malvids</taxon>
        <taxon>Malvales</taxon>
        <taxon>Malvaceae</taxon>
        <taxon>Malvoideae</taxon>
        <taxon>Gossypium</taxon>
    </lineage>
</organism>
<dbReference type="Proteomes" id="UP000593574">
    <property type="component" value="Unassembled WGS sequence"/>
</dbReference>
<reference evidence="1 2" key="1">
    <citation type="journal article" date="2019" name="Genome Biol. Evol.">
        <title>Insights into the evolution of the New World diploid cottons (Gossypium, subgenus Houzingenia) based on genome sequencing.</title>
        <authorList>
            <person name="Grover C.E."/>
            <person name="Arick M.A. 2nd"/>
            <person name="Thrash A."/>
            <person name="Conover J.L."/>
            <person name="Sanders W.S."/>
            <person name="Peterson D.G."/>
            <person name="Frelichowski J.E."/>
            <person name="Scheffler J.A."/>
            <person name="Scheffler B.E."/>
            <person name="Wendel J.F."/>
        </authorList>
    </citation>
    <scope>NUCLEOTIDE SEQUENCE [LARGE SCALE GENOMIC DNA]</scope>
    <source>
        <strain evidence="1">4</strain>
        <tissue evidence="1">Leaf</tissue>
    </source>
</reference>
<proteinExistence type="predicted"/>
<dbReference type="AlphaFoldDB" id="A0A7J8ZZE1"/>
<keyword evidence="2" id="KW-1185">Reference proteome</keyword>
<evidence type="ECO:0000313" key="1">
    <source>
        <dbReference type="EMBL" id="MBA0717187.1"/>
    </source>
</evidence>
<dbReference type="EMBL" id="JABEZV010000008">
    <property type="protein sequence ID" value="MBA0717187.1"/>
    <property type="molecule type" value="Genomic_DNA"/>
</dbReference>
<protein>
    <submittedName>
        <fullName evidence="1">Uncharacterized protein</fullName>
    </submittedName>
</protein>
<accession>A0A7J8ZZE1</accession>
<name>A0A7J8ZZE1_9ROSI</name>
<comment type="caution">
    <text evidence="1">The sequence shown here is derived from an EMBL/GenBank/DDBJ whole genome shotgun (WGS) entry which is preliminary data.</text>
</comment>
<sequence>MGSKPFSFRDAVMNLNPLNNPLNNKWEDDNIDLMDAKSESFVDYSNVLLNGLG</sequence>
<evidence type="ECO:0000313" key="2">
    <source>
        <dbReference type="Proteomes" id="UP000593574"/>
    </source>
</evidence>
<gene>
    <name evidence="1" type="ORF">Golax_005024</name>
</gene>